<feature type="domain" description="N-acetyltransferase" evidence="1">
    <location>
        <begin position="22"/>
        <end position="197"/>
    </location>
</feature>
<accession>A0AAE0TNP0</accession>
<dbReference type="EMBL" id="JAUTXT010000053">
    <property type="protein sequence ID" value="KAK3670619.1"/>
    <property type="molecule type" value="Genomic_DNA"/>
</dbReference>
<dbReference type="PANTHER" id="PTHR43792">
    <property type="entry name" value="GNAT FAMILY, PUTATIVE (AFU_ORTHOLOGUE AFUA_3G00765)-RELATED-RELATED"/>
    <property type="match status" value="1"/>
</dbReference>
<comment type="caution">
    <text evidence="2">The sequence shown here is derived from an EMBL/GenBank/DDBJ whole genome shotgun (WGS) entry which is preliminary data.</text>
</comment>
<dbReference type="SUPFAM" id="SSF55729">
    <property type="entry name" value="Acyl-CoA N-acyltransferases (Nat)"/>
    <property type="match status" value="1"/>
</dbReference>
<dbReference type="GO" id="GO:0016747">
    <property type="term" value="F:acyltransferase activity, transferring groups other than amino-acyl groups"/>
    <property type="evidence" value="ECO:0007669"/>
    <property type="project" value="InterPro"/>
</dbReference>
<dbReference type="PROSITE" id="PS51186">
    <property type="entry name" value="GNAT"/>
    <property type="match status" value="1"/>
</dbReference>
<dbReference type="AlphaFoldDB" id="A0AAE0TNP0"/>
<dbReference type="InterPro" id="IPR016181">
    <property type="entry name" value="Acyl_CoA_acyltransferase"/>
</dbReference>
<dbReference type="InterPro" id="IPR051531">
    <property type="entry name" value="N-acetyltransferase"/>
</dbReference>
<name>A0AAE0TNP0_9PEZI</name>
<dbReference type="Proteomes" id="UP001274830">
    <property type="component" value="Unassembled WGS sequence"/>
</dbReference>
<dbReference type="InterPro" id="IPR000182">
    <property type="entry name" value="GNAT_dom"/>
</dbReference>
<evidence type="ECO:0000259" key="1">
    <source>
        <dbReference type="PROSITE" id="PS51186"/>
    </source>
</evidence>
<proteinExistence type="predicted"/>
<dbReference type="PANTHER" id="PTHR43792:SF1">
    <property type="entry name" value="N-ACETYLTRANSFERASE DOMAIN-CONTAINING PROTEIN"/>
    <property type="match status" value="1"/>
</dbReference>
<protein>
    <recommendedName>
        <fullName evidence="1">N-acetyltransferase domain-containing protein</fullName>
    </recommendedName>
</protein>
<dbReference type="Gene3D" id="3.40.630.30">
    <property type="match status" value="1"/>
</dbReference>
<gene>
    <name evidence="2" type="ORF">LTR78_009454</name>
</gene>
<keyword evidence="3" id="KW-1185">Reference proteome</keyword>
<sequence length="221" mass="24918">MAESTTSTLIQPPYRELLTERLYLRTFRPSDAKAILPILSDRNVMQWTSQGVQTDLEQAERWASTRSLGPSVFNFVVYERSKYNTHPDEAPIIGVIGSFNAPFVGYVFNADYFGKGYATEAMQGLIQQIFDHFAPRSQNDIAYDHIEGWTDALNTASRRVLLKSGFTLCETRMQDFTSISFNEVRDTAVFRLARPGKSLADLGLLPGSTPKEDERPIPPIE</sequence>
<organism evidence="2 3">
    <name type="scientific">Recurvomyces mirabilis</name>
    <dbReference type="NCBI Taxonomy" id="574656"/>
    <lineage>
        <taxon>Eukaryota</taxon>
        <taxon>Fungi</taxon>
        <taxon>Dikarya</taxon>
        <taxon>Ascomycota</taxon>
        <taxon>Pezizomycotina</taxon>
        <taxon>Dothideomycetes</taxon>
        <taxon>Dothideomycetidae</taxon>
        <taxon>Mycosphaerellales</taxon>
        <taxon>Teratosphaeriaceae</taxon>
        <taxon>Recurvomyces</taxon>
    </lineage>
</organism>
<evidence type="ECO:0000313" key="2">
    <source>
        <dbReference type="EMBL" id="KAK3670619.1"/>
    </source>
</evidence>
<reference evidence="2" key="1">
    <citation type="submission" date="2023-07" db="EMBL/GenBank/DDBJ databases">
        <title>Black Yeasts Isolated from many extreme environments.</title>
        <authorList>
            <person name="Coleine C."/>
            <person name="Stajich J.E."/>
            <person name="Selbmann L."/>
        </authorList>
    </citation>
    <scope>NUCLEOTIDE SEQUENCE</scope>
    <source>
        <strain evidence="2">CCFEE 5485</strain>
    </source>
</reference>
<dbReference type="Pfam" id="PF13302">
    <property type="entry name" value="Acetyltransf_3"/>
    <property type="match status" value="1"/>
</dbReference>
<evidence type="ECO:0000313" key="3">
    <source>
        <dbReference type="Proteomes" id="UP001274830"/>
    </source>
</evidence>